<dbReference type="PROSITE" id="PS50113">
    <property type="entry name" value="PAC"/>
    <property type="match status" value="1"/>
</dbReference>
<keyword evidence="2" id="KW-0812">Transmembrane</keyword>
<dbReference type="InterPro" id="IPR035965">
    <property type="entry name" value="PAS-like_dom_sf"/>
</dbReference>
<evidence type="ECO:0000256" key="2">
    <source>
        <dbReference type="SAM" id="Phobius"/>
    </source>
</evidence>
<evidence type="ECO:0000259" key="4">
    <source>
        <dbReference type="PROSITE" id="PS50113"/>
    </source>
</evidence>
<dbReference type="SMART" id="SM00267">
    <property type="entry name" value="GGDEF"/>
    <property type="match status" value="1"/>
</dbReference>
<dbReference type="PROSITE" id="PS50112">
    <property type="entry name" value="PAS"/>
    <property type="match status" value="1"/>
</dbReference>
<evidence type="ECO:0000256" key="1">
    <source>
        <dbReference type="SAM" id="Coils"/>
    </source>
</evidence>
<dbReference type="NCBIfam" id="TIGR00254">
    <property type="entry name" value="GGDEF"/>
    <property type="match status" value="1"/>
</dbReference>
<dbReference type="Gene3D" id="3.20.20.450">
    <property type="entry name" value="EAL domain"/>
    <property type="match status" value="1"/>
</dbReference>
<evidence type="ECO:0000259" key="5">
    <source>
        <dbReference type="PROSITE" id="PS50883"/>
    </source>
</evidence>
<dbReference type="InterPro" id="IPR001633">
    <property type="entry name" value="EAL_dom"/>
</dbReference>
<dbReference type="Gene3D" id="3.30.450.20">
    <property type="entry name" value="PAS domain"/>
    <property type="match status" value="1"/>
</dbReference>
<dbReference type="PROSITE" id="PS50883">
    <property type="entry name" value="EAL"/>
    <property type="match status" value="1"/>
</dbReference>
<dbReference type="RefSeq" id="WP_093795433.1">
    <property type="nucleotide sequence ID" value="NZ_CP155571.1"/>
</dbReference>
<evidence type="ECO:0000313" key="8">
    <source>
        <dbReference type="Proteomes" id="UP000216052"/>
    </source>
</evidence>
<dbReference type="CDD" id="cd01948">
    <property type="entry name" value="EAL"/>
    <property type="match status" value="1"/>
</dbReference>
<protein>
    <recommendedName>
        <fullName evidence="9">Cyclic di-GMP phosphodiesterase Gmr</fullName>
    </recommendedName>
</protein>
<feature type="domain" description="GGDEF" evidence="6">
    <location>
        <begin position="245"/>
        <end position="378"/>
    </location>
</feature>
<dbReference type="InterPro" id="IPR052155">
    <property type="entry name" value="Biofilm_reg_signaling"/>
</dbReference>
<name>A0ABZ3IVI6_SPOA4</name>
<dbReference type="NCBIfam" id="TIGR00229">
    <property type="entry name" value="sensory_box"/>
    <property type="match status" value="1"/>
</dbReference>
<dbReference type="InterPro" id="IPR000160">
    <property type="entry name" value="GGDEF_dom"/>
</dbReference>
<dbReference type="PANTHER" id="PTHR44757:SF2">
    <property type="entry name" value="BIOFILM ARCHITECTURE MAINTENANCE PROTEIN MBAA"/>
    <property type="match status" value="1"/>
</dbReference>
<dbReference type="InterPro" id="IPR043128">
    <property type="entry name" value="Rev_trsase/Diguanyl_cyclase"/>
</dbReference>
<gene>
    <name evidence="7" type="ORF">SPACI_000540</name>
</gene>
<feature type="domain" description="PAS" evidence="3">
    <location>
        <begin position="85"/>
        <end position="157"/>
    </location>
</feature>
<dbReference type="SMART" id="SM00052">
    <property type="entry name" value="EAL"/>
    <property type="match status" value="1"/>
</dbReference>
<reference evidence="7" key="1">
    <citation type="submission" date="2024-05" db="EMBL/GenBank/DDBJ databases">
        <title>Isolation and characterization of Sporomusa carbonis sp. nov., a carboxydotrophic hydrogenogen in the genus of Sporomusa isolated from a charcoal burning pile.</title>
        <authorList>
            <person name="Boeer T."/>
            <person name="Rosenbaum F."/>
            <person name="Eysell L."/>
            <person name="Mueller V."/>
            <person name="Daniel R."/>
            <person name="Poehlein A."/>
        </authorList>
    </citation>
    <scope>NUCLEOTIDE SEQUENCE [LARGE SCALE GENOMIC DNA]</scope>
    <source>
        <strain evidence="7">DSM 3132</strain>
    </source>
</reference>
<dbReference type="Gene3D" id="3.30.70.270">
    <property type="match status" value="1"/>
</dbReference>
<keyword evidence="2" id="KW-0472">Membrane</keyword>
<evidence type="ECO:0000313" key="7">
    <source>
        <dbReference type="EMBL" id="XFO70069.1"/>
    </source>
</evidence>
<keyword evidence="1" id="KW-0175">Coiled coil</keyword>
<dbReference type="InterPro" id="IPR035919">
    <property type="entry name" value="EAL_sf"/>
</dbReference>
<dbReference type="Pfam" id="PF00563">
    <property type="entry name" value="EAL"/>
    <property type="match status" value="1"/>
</dbReference>
<evidence type="ECO:0008006" key="9">
    <source>
        <dbReference type="Google" id="ProtNLM"/>
    </source>
</evidence>
<dbReference type="Pfam" id="PF00990">
    <property type="entry name" value="GGDEF"/>
    <property type="match status" value="1"/>
</dbReference>
<dbReference type="InterPro" id="IPR000700">
    <property type="entry name" value="PAS-assoc_C"/>
</dbReference>
<feature type="domain" description="EAL" evidence="5">
    <location>
        <begin position="387"/>
        <end position="639"/>
    </location>
</feature>
<evidence type="ECO:0000259" key="6">
    <source>
        <dbReference type="PROSITE" id="PS50887"/>
    </source>
</evidence>
<dbReference type="CDD" id="cd01949">
    <property type="entry name" value="GGDEF"/>
    <property type="match status" value="1"/>
</dbReference>
<dbReference type="SUPFAM" id="SSF55785">
    <property type="entry name" value="PYP-like sensor domain (PAS domain)"/>
    <property type="match status" value="1"/>
</dbReference>
<dbReference type="InterPro" id="IPR000014">
    <property type="entry name" value="PAS"/>
</dbReference>
<keyword evidence="8" id="KW-1185">Reference proteome</keyword>
<dbReference type="SUPFAM" id="SSF55073">
    <property type="entry name" value="Nucleotide cyclase"/>
    <property type="match status" value="1"/>
</dbReference>
<dbReference type="InterPro" id="IPR001610">
    <property type="entry name" value="PAC"/>
</dbReference>
<dbReference type="SMART" id="SM00086">
    <property type="entry name" value="PAC"/>
    <property type="match status" value="2"/>
</dbReference>
<dbReference type="InterPro" id="IPR013655">
    <property type="entry name" value="PAS_fold_3"/>
</dbReference>
<proteinExistence type="predicted"/>
<dbReference type="Proteomes" id="UP000216052">
    <property type="component" value="Chromosome"/>
</dbReference>
<dbReference type="SUPFAM" id="SSF141868">
    <property type="entry name" value="EAL domain-like"/>
    <property type="match status" value="1"/>
</dbReference>
<dbReference type="PANTHER" id="PTHR44757">
    <property type="entry name" value="DIGUANYLATE CYCLASE DGCP"/>
    <property type="match status" value="1"/>
</dbReference>
<sequence>MLGEFLSYMSGLEQWTASLCTAIVILGAAVIYLLVRVKTYRRTVGLLQQQNEELATVHEELAAQEEELRRNYNELYQSEEIIRQHDELFRLVTEGSNDGLWQWDIITDSKTLSERGWSLLGLPEKAVTTKEQWKKELVHPEDLPRMMAELESHLSAQKPFYHIEYRVKSASGAYRWILSRGKALFDGSGKPVRMAGSYTDITDRKFKEERIKHMAYYDALTGLANRERLKEIVSETLPAAAKNGKQGAIIFIDIDNFKLINDTYGHSWGDKLLVSFSVRLAALVAEVGMAARLGGDEIVVFLPAMERVEEITAYAGRIMQLLEQPFAVNGHIFHVTASAGIAIYPEHGDNVEELLRNADMAMYSAKTSGKHTFRFFDKSMHDLIVEKTLLEARLREAVPNKELKLYYQPQCNMKIGQMEGFEALLRWQSPVYGIVSPLKFIPLAEETGLIIAIGKWVLKEACAFCQGLYVGGQGRLWAAVNISVVQLIQDNFVQLVADVLAETGLPPEYLELEITESVLMEQFEDNIRKLQELRRMGVRIALDDFGSGYSSLTYLKKLPITALKIDKAFIEDITFGDTNTAITGSIIELAHEMGLVVVAEGVETKTQFSYLKQKDCDMIQGYFISPPLAAEEFTAKLRE</sequence>
<feature type="domain" description="PAC" evidence="4">
    <location>
        <begin position="161"/>
        <end position="213"/>
    </location>
</feature>
<keyword evidence="2" id="KW-1133">Transmembrane helix</keyword>
<dbReference type="InterPro" id="IPR029787">
    <property type="entry name" value="Nucleotide_cyclase"/>
</dbReference>
<dbReference type="Pfam" id="PF08447">
    <property type="entry name" value="PAS_3"/>
    <property type="match status" value="1"/>
</dbReference>
<organism evidence="7 8">
    <name type="scientific">Sporomusa acidovorans (strain ATCC 49682 / DSM 3132 / Mol)</name>
    <dbReference type="NCBI Taxonomy" id="1123286"/>
    <lineage>
        <taxon>Bacteria</taxon>
        <taxon>Bacillati</taxon>
        <taxon>Bacillota</taxon>
        <taxon>Negativicutes</taxon>
        <taxon>Selenomonadales</taxon>
        <taxon>Sporomusaceae</taxon>
        <taxon>Sporomusa</taxon>
    </lineage>
</organism>
<feature type="coiled-coil region" evidence="1">
    <location>
        <begin position="47"/>
        <end position="78"/>
    </location>
</feature>
<feature type="transmembrane region" description="Helical" evidence="2">
    <location>
        <begin position="15"/>
        <end position="35"/>
    </location>
</feature>
<dbReference type="EMBL" id="CP155571">
    <property type="protein sequence ID" value="XFO70069.1"/>
    <property type="molecule type" value="Genomic_DNA"/>
</dbReference>
<evidence type="ECO:0000259" key="3">
    <source>
        <dbReference type="PROSITE" id="PS50112"/>
    </source>
</evidence>
<dbReference type="PROSITE" id="PS50887">
    <property type="entry name" value="GGDEF"/>
    <property type="match status" value="1"/>
</dbReference>
<dbReference type="CDD" id="cd00130">
    <property type="entry name" value="PAS"/>
    <property type="match status" value="1"/>
</dbReference>
<accession>A0ABZ3IVI6</accession>